<gene>
    <name evidence="1" type="ORF">GMDG_06093</name>
</gene>
<dbReference type="AlphaFoldDB" id="L8FUC4"/>
<reference evidence="2" key="1">
    <citation type="submission" date="2010-09" db="EMBL/GenBank/DDBJ databases">
        <title>The genome sequence of Geomyces destructans 20631-21.</title>
        <authorList>
            <consortium name="The Broad Institute Genome Sequencing Platform"/>
            <person name="Cuomo C.A."/>
            <person name="Blehert D.S."/>
            <person name="Lorch J.M."/>
            <person name="Young S.K."/>
            <person name="Zeng Q."/>
            <person name="Gargeya S."/>
            <person name="Fitzgerald M."/>
            <person name="Haas B."/>
            <person name="Abouelleil A."/>
            <person name="Alvarado L."/>
            <person name="Arachchi H.M."/>
            <person name="Berlin A."/>
            <person name="Brown A."/>
            <person name="Chapman S.B."/>
            <person name="Chen Z."/>
            <person name="Dunbar C."/>
            <person name="Freedman E."/>
            <person name="Gearin G."/>
            <person name="Gellesch M."/>
            <person name="Goldberg J."/>
            <person name="Griggs A."/>
            <person name="Gujja S."/>
            <person name="Heiman D."/>
            <person name="Howarth C."/>
            <person name="Larson L."/>
            <person name="Lui A."/>
            <person name="MacDonald P.J.P."/>
            <person name="Montmayeur A."/>
            <person name="Murphy C."/>
            <person name="Neiman D."/>
            <person name="Pearson M."/>
            <person name="Priest M."/>
            <person name="Roberts A."/>
            <person name="Saif S."/>
            <person name="Shea T."/>
            <person name="Shenoy N."/>
            <person name="Sisk P."/>
            <person name="Stolte C."/>
            <person name="Sykes S."/>
            <person name="Wortman J."/>
            <person name="Nusbaum C."/>
            <person name="Birren B."/>
        </authorList>
    </citation>
    <scope>NUCLEOTIDE SEQUENCE [LARGE SCALE GENOMIC DNA]</scope>
    <source>
        <strain evidence="2">ATCC MYA-4855 / 20631-21</strain>
    </source>
</reference>
<organism evidence="1 2">
    <name type="scientific">Pseudogymnoascus destructans (strain ATCC MYA-4855 / 20631-21)</name>
    <name type="common">Bat white-nose syndrome fungus</name>
    <name type="synonym">Geomyces destructans</name>
    <dbReference type="NCBI Taxonomy" id="658429"/>
    <lineage>
        <taxon>Eukaryota</taxon>
        <taxon>Fungi</taxon>
        <taxon>Dikarya</taxon>
        <taxon>Ascomycota</taxon>
        <taxon>Pezizomycotina</taxon>
        <taxon>Leotiomycetes</taxon>
        <taxon>Thelebolales</taxon>
        <taxon>Thelebolaceae</taxon>
        <taxon>Pseudogymnoascus</taxon>
    </lineage>
</organism>
<dbReference type="InParanoid" id="L8FUC4"/>
<protein>
    <recommendedName>
        <fullName evidence="3">Amidoligase enzyme</fullName>
    </recommendedName>
</protein>
<keyword evidence="2" id="KW-1185">Reference proteome</keyword>
<proteinExistence type="predicted"/>
<dbReference type="OrthoDB" id="412402at2759"/>
<dbReference type="EMBL" id="GL573311">
    <property type="protein sequence ID" value="ELR03346.1"/>
    <property type="molecule type" value="Genomic_DNA"/>
</dbReference>
<dbReference type="PANTHER" id="PTHR36847:SF1">
    <property type="entry name" value="AMIDOLIGASE ENZYME"/>
    <property type="match status" value="1"/>
</dbReference>
<dbReference type="Pfam" id="PF12224">
    <property type="entry name" value="Amidoligase_2"/>
    <property type="match status" value="1"/>
</dbReference>
<evidence type="ECO:0008006" key="3">
    <source>
        <dbReference type="Google" id="ProtNLM"/>
    </source>
</evidence>
<dbReference type="PANTHER" id="PTHR36847">
    <property type="entry name" value="AMIDOLIGASE ENZYME"/>
    <property type="match status" value="1"/>
</dbReference>
<dbReference type="Proteomes" id="UP000011064">
    <property type="component" value="Unassembled WGS sequence"/>
</dbReference>
<accession>L8FUC4</accession>
<dbReference type="VEuPathDB" id="FungiDB:GMDG_06093"/>
<evidence type="ECO:0000313" key="2">
    <source>
        <dbReference type="Proteomes" id="UP000011064"/>
    </source>
</evidence>
<dbReference type="HOGENOM" id="CLU_045425_1_0_1"/>
<name>L8FUC4_PSED2</name>
<dbReference type="InterPro" id="IPR022025">
    <property type="entry name" value="Amidoligase_2"/>
</dbReference>
<sequence length="336" mass="37460">MTTPLTFGVELEFAVASTHLNNNDPHPAHPGRIHFARPEQRRLTPDSEQRARVHEAIYVALHTAGLPMGPQPIFDYMTWFVTDDLTIDPPHRNAPCNSAVYRWHSAEVISPALYFRPESLTQIRAACATISTEFRVAATRTTGLHVHVGDGADSCRHYFLLTATAKLGDLFSSKFGTVEALVREFQVCGGDRCAVEFSNLDDPMVAIKQTIEFRAHPGTLDGDDVVMWVKTVVGLVQWAREAHSNQLMSLMAYVEAGNDEFSITSLLEMLGLPEQAEFYKGKLHPLKVAEENAGREYEIQDLARPRTDILEAFGIGADGVATRDNWGKDLIFDPYY</sequence>
<evidence type="ECO:0000313" key="1">
    <source>
        <dbReference type="EMBL" id="ELR03346.1"/>
    </source>
</evidence>